<dbReference type="AlphaFoldDB" id="A0A482PFW2"/>
<proteinExistence type="predicted"/>
<accession>A0A482PFW2</accession>
<feature type="chain" id="PRO_5019749058" evidence="2">
    <location>
        <begin position="26"/>
        <end position="118"/>
    </location>
</feature>
<evidence type="ECO:0000256" key="2">
    <source>
        <dbReference type="SAM" id="SignalP"/>
    </source>
</evidence>
<feature type="region of interest" description="Disordered" evidence="1">
    <location>
        <begin position="93"/>
        <end position="118"/>
    </location>
</feature>
<gene>
    <name evidence="3" type="ORF">E2R62_11265</name>
</gene>
<keyword evidence="2" id="KW-0732">Signal</keyword>
<dbReference type="RefSeq" id="WP_012907069.1">
    <property type="nucleotide sequence ID" value="NZ_CAJTBI010000055.1"/>
</dbReference>
<dbReference type="Pfam" id="PF13698">
    <property type="entry name" value="DUF4156"/>
    <property type="match status" value="1"/>
</dbReference>
<organism evidence="3">
    <name type="scientific">Citrobacter rodentium</name>
    <dbReference type="NCBI Taxonomy" id="67825"/>
    <lineage>
        <taxon>Bacteria</taxon>
        <taxon>Pseudomonadati</taxon>
        <taxon>Pseudomonadota</taxon>
        <taxon>Gammaproteobacteria</taxon>
        <taxon>Enterobacterales</taxon>
        <taxon>Enterobacteriaceae</taxon>
        <taxon>Citrobacter</taxon>
    </lineage>
</organism>
<dbReference type="PROSITE" id="PS51257">
    <property type="entry name" value="PROKAR_LIPOPROTEIN"/>
    <property type="match status" value="1"/>
</dbReference>
<dbReference type="InterPro" id="IPR025294">
    <property type="entry name" value="DUF4156"/>
</dbReference>
<name>A0A482PFW2_CITRO</name>
<sequence length="118" mass="12332">MKFIIVVFSALLLSACSANSLKAGAGQVRITHNEPGKACSWLGDVTGSQGNFFTGGWTSNSNLETGARNDLKNQAWEMGGNLVVLLTQRAGQTGSAYQGSGSSQQTNVTLSGSVYRCP</sequence>
<evidence type="ECO:0000313" key="3">
    <source>
        <dbReference type="EMBL" id="QBY29381.1"/>
    </source>
</evidence>
<evidence type="ECO:0000256" key="1">
    <source>
        <dbReference type="SAM" id="MobiDB-lite"/>
    </source>
</evidence>
<dbReference type="EMBL" id="CP038008">
    <property type="protein sequence ID" value="QBY29381.1"/>
    <property type="molecule type" value="Genomic_DNA"/>
</dbReference>
<feature type="signal peptide" evidence="2">
    <location>
        <begin position="1"/>
        <end position="25"/>
    </location>
</feature>
<feature type="compositionally biased region" description="Low complexity" evidence="1">
    <location>
        <begin position="93"/>
        <end position="106"/>
    </location>
</feature>
<dbReference type="OMA" id="NCPINNS"/>
<reference evidence="3" key="1">
    <citation type="submission" date="2019-03" db="EMBL/GenBank/DDBJ databases">
        <title>Complete genome sequence of enteropathogenic Citrobacter rodentium strain DBS100.</title>
        <authorList>
            <person name="Popov G."/>
            <person name="Fiebig A."/>
            <person name="Shideler S."/>
            <person name="Coombes B."/>
            <person name="Savchenko A."/>
        </authorList>
    </citation>
    <scope>NUCLEOTIDE SEQUENCE</scope>
    <source>
        <strain evidence="3">DBS100</strain>
    </source>
</reference>
<protein>
    <submittedName>
        <fullName evidence="3">DUF4156 domain-containing protein</fullName>
    </submittedName>
</protein>